<proteinExistence type="predicted"/>
<evidence type="ECO:0000313" key="2">
    <source>
        <dbReference type="Proteomes" id="UP000249633"/>
    </source>
</evidence>
<dbReference type="Gene3D" id="1.10.1660.10">
    <property type="match status" value="1"/>
</dbReference>
<protein>
    <submittedName>
        <fullName evidence="1">MerR family transcriptional regulator</fullName>
    </submittedName>
</protein>
<dbReference type="EMBL" id="QFOD01000020">
    <property type="protein sequence ID" value="PZP28863.1"/>
    <property type="molecule type" value="Genomic_DNA"/>
</dbReference>
<organism evidence="1 2">
    <name type="scientific">Roseateles depolymerans</name>
    <dbReference type="NCBI Taxonomy" id="76731"/>
    <lineage>
        <taxon>Bacteria</taxon>
        <taxon>Pseudomonadati</taxon>
        <taxon>Pseudomonadota</taxon>
        <taxon>Betaproteobacteria</taxon>
        <taxon>Burkholderiales</taxon>
        <taxon>Sphaerotilaceae</taxon>
        <taxon>Roseateles</taxon>
    </lineage>
</organism>
<comment type="caution">
    <text evidence="1">The sequence shown here is derived from an EMBL/GenBank/DDBJ whole genome shotgun (WGS) entry which is preliminary data.</text>
</comment>
<dbReference type="Pfam" id="PF13591">
    <property type="entry name" value="MerR_2"/>
    <property type="match status" value="1"/>
</dbReference>
<dbReference type="AlphaFoldDB" id="A0A2W5DEN2"/>
<gene>
    <name evidence="1" type="ORF">DI603_18030</name>
</gene>
<reference evidence="1 2" key="1">
    <citation type="submission" date="2017-08" db="EMBL/GenBank/DDBJ databases">
        <title>Infants hospitalized years apart are colonized by the same room-sourced microbial strains.</title>
        <authorList>
            <person name="Brooks B."/>
            <person name="Olm M.R."/>
            <person name="Firek B.A."/>
            <person name="Baker R."/>
            <person name="Thomas B.C."/>
            <person name="Morowitz M.J."/>
            <person name="Banfield J.F."/>
        </authorList>
    </citation>
    <scope>NUCLEOTIDE SEQUENCE [LARGE SCALE GENOMIC DNA]</scope>
    <source>
        <strain evidence="1">S2_012_000_R2_81</strain>
    </source>
</reference>
<evidence type="ECO:0000313" key="1">
    <source>
        <dbReference type="EMBL" id="PZP28863.1"/>
    </source>
</evidence>
<accession>A0A2W5DEN2</accession>
<dbReference type="Proteomes" id="UP000249633">
    <property type="component" value="Unassembled WGS sequence"/>
</dbReference>
<name>A0A2W5DEN2_9BURK</name>
<sequence length="103" mass="11288">MSDHTVPAEVLDESVEFTLVEFCRASRTAVEEVQVWVVEGVLKPQGTGPDDWRFAAGALRRARLARTLVQELDVNVPGVALALDLMDQIETLKASLRRAGLEG</sequence>